<dbReference type="InterPro" id="IPR055247">
    <property type="entry name" value="InsJ-like_HTH"/>
</dbReference>
<dbReference type="PANTHER" id="PTHR46564:SF1">
    <property type="entry name" value="TRANSPOSASE"/>
    <property type="match status" value="1"/>
</dbReference>
<dbReference type="EMBL" id="JAGSOG010000346">
    <property type="protein sequence ID" value="MBR7838904.1"/>
    <property type="molecule type" value="Genomic_DNA"/>
</dbReference>
<feature type="domain" description="Insertion element IS150 protein InsJ-like helix-turn-helix" evidence="3">
    <location>
        <begin position="13"/>
        <end position="63"/>
    </location>
</feature>
<dbReference type="RefSeq" id="WP_212533353.1">
    <property type="nucleotide sequence ID" value="NZ_JAGSOG010000346.1"/>
</dbReference>
<organism evidence="5 6">
    <name type="scientific">Actinospica durhamensis</name>
    <dbReference type="NCBI Taxonomy" id="1508375"/>
    <lineage>
        <taxon>Bacteria</taxon>
        <taxon>Bacillati</taxon>
        <taxon>Actinomycetota</taxon>
        <taxon>Actinomycetes</taxon>
        <taxon>Catenulisporales</taxon>
        <taxon>Actinospicaceae</taxon>
        <taxon>Actinospica</taxon>
    </lineage>
</organism>
<dbReference type="InterPro" id="IPR036397">
    <property type="entry name" value="RNaseH_sf"/>
</dbReference>
<feature type="region of interest" description="Disordered" evidence="1">
    <location>
        <begin position="48"/>
        <end position="74"/>
    </location>
</feature>
<proteinExistence type="predicted"/>
<evidence type="ECO:0000259" key="4">
    <source>
        <dbReference type="Pfam" id="PF13592"/>
    </source>
</evidence>
<feature type="compositionally biased region" description="Basic and acidic residues" evidence="1">
    <location>
        <begin position="48"/>
        <end position="69"/>
    </location>
</feature>
<accession>A0A941IST7</accession>
<dbReference type="InterPro" id="IPR047655">
    <property type="entry name" value="Transpos_IS630-like"/>
</dbReference>
<dbReference type="InterPro" id="IPR009057">
    <property type="entry name" value="Homeodomain-like_sf"/>
</dbReference>
<dbReference type="GO" id="GO:0003676">
    <property type="term" value="F:nucleic acid binding"/>
    <property type="evidence" value="ECO:0007669"/>
    <property type="project" value="InterPro"/>
</dbReference>
<keyword evidence="6" id="KW-1185">Reference proteome</keyword>
<feature type="domain" description="Tc1-like transposase DDE" evidence="2">
    <location>
        <begin position="167"/>
        <end position="308"/>
    </location>
</feature>
<name>A0A941IST7_9ACTN</name>
<dbReference type="Pfam" id="PF13358">
    <property type="entry name" value="DDE_3"/>
    <property type="match status" value="1"/>
</dbReference>
<dbReference type="PANTHER" id="PTHR46564">
    <property type="entry name" value="TRANSPOSASE"/>
    <property type="match status" value="1"/>
</dbReference>
<dbReference type="Gene3D" id="3.30.420.10">
    <property type="entry name" value="Ribonuclease H-like superfamily/Ribonuclease H"/>
    <property type="match status" value="1"/>
</dbReference>
<evidence type="ECO:0000259" key="3">
    <source>
        <dbReference type="Pfam" id="PF13518"/>
    </source>
</evidence>
<dbReference type="SUPFAM" id="SSF46689">
    <property type="entry name" value="Homeodomain-like"/>
    <property type="match status" value="1"/>
</dbReference>
<protein>
    <submittedName>
        <fullName evidence="5">IS630 family transposase</fullName>
    </submittedName>
</protein>
<dbReference type="AlphaFoldDB" id="A0A941IST7"/>
<dbReference type="Pfam" id="PF13518">
    <property type="entry name" value="HTH_28"/>
    <property type="match status" value="1"/>
</dbReference>
<dbReference type="Proteomes" id="UP000675781">
    <property type="component" value="Unassembled WGS sequence"/>
</dbReference>
<dbReference type="InterPro" id="IPR038717">
    <property type="entry name" value="Tc1-like_DDE_dom"/>
</dbReference>
<evidence type="ECO:0000256" key="1">
    <source>
        <dbReference type="SAM" id="MobiDB-lite"/>
    </source>
</evidence>
<reference evidence="5" key="1">
    <citation type="submission" date="2021-04" db="EMBL/GenBank/DDBJ databases">
        <title>Genome based classification of Actinospica acidithermotolerans sp. nov., an actinobacterium isolated from an Indonesian hot spring.</title>
        <authorList>
            <person name="Kusuma A.B."/>
            <person name="Putra K.E."/>
            <person name="Nafisah S."/>
            <person name="Loh J."/>
            <person name="Nouioui I."/>
            <person name="Goodfellow M."/>
        </authorList>
    </citation>
    <scope>NUCLEOTIDE SEQUENCE</scope>
    <source>
        <strain evidence="5">CSCA 57</strain>
    </source>
</reference>
<feature type="domain" description="Winged helix-turn helix" evidence="4">
    <location>
        <begin position="93"/>
        <end position="152"/>
    </location>
</feature>
<dbReference type="InterPro" id="IPR012337">
    <property type="entry name" value="RNaseH-like_sf"/>
</dbReference>
<evidence type="ECO:0000313" key="6">
    <source>
        <dbReference type="Proteomes" id="UP000675781"/>
    </source>
</evidence>
<gene>
    <name evidence="5" type="ORF">KDL01_36895</name>
</gene>
<comment type="caution">
    <text evidence="5">The sequence shown here is derived from an EMBL/GenBank/DDBJ whole genome shotgun (WGS) entry which is preliminary data.</text>
</comment>
<dbReference type="NCBIfam" id="NF033545">
    <property type="entry name" value="transpos_IS630"/>
    <property type="match status" value="1"/>
</dbReference>
<dbReference type="InterPro" id="IPR025959">
    <property type="entry name" value="Winged_HTH_dom"/>
</dbReference>
<evidence type="ECO:0000259" key="2">
    <source>
        <dbReference type="Pfam" id="PF13358"/>
    </source>
</evidence>
<sequence>MRSLSREAQQDLRRRVVRAVKNGMTQVAAAEVFDVSVRTVSRWVNAERRGGDRALRPEKPGRRPDEQKALSKAQQRTVCRTIVSQSPVQAGGEGVLWTRAAVAELIHRRFDVRLSHVSCGKYLRRWGLSPQKPIRRAYEKDPEKVRAWLEETYPRIVARAKAERGIVVWLDESGVGSADAPGSTWAPVGATPVLGKSGQRFRINLMAAMTNRGALCFTVYEGSLTTEIYTRFLDRLARHHGCKVHLITDQHPTHKATAVKAWLAEHAEEIEQHFLPGYSPELNPVELLNGDTKKHIAAQAGARNRRELTSMIRAHLHRRQKQPALLAALFHKPEVAYAAA</sequence>
<evidence type="ECO:0000313" key="5">
    <source>
        <dbReference type="EMBL" id="MBR7838904.1"/>
    </source>
</evidence>
<dbReference type="Pfam" id="PF13592">
    <property type="entry name" value="HTH_33"/>
    <property type="match status" value="1"/>
</dbReference>
<dbReference type="SUPFAM" id="SSF53098">
    <property type="entry name" value="Ribonuclease H-like"/>
    <property type="match status" value="1"/>
</dbReference>